<proteinExistence type="predicted"/>
<protein>
    <recommendedName>
        <fullName evidence="4">Type IX secretion system membrane protein PorP/SprF</fullName>
    </recommendedName>
</protein>
<reference evidence="2 3" key="2">
    <citation type="journal article" date="2016" name="Int. J. Syst. Evol. Microbiol.">
        <title>Flavisolibacter tropicus sp. nov., isolated from tropical soil.</title>
        <authorList>
            <person name="Lee J.J."/>
            <person name="Kang M.S."/>
            <person name="Kim G.S."/>
            <person name="Lee C.S."/>
            <person name="Lim S."/>
            <person name="Lee J."/>
            <person name="Roh S.H."/>
            <person name="Kang H."/>
            <person name="Ha J.M."/>
            <person name="Bae S."/>
            <person name="Jung H.Y."/>
            <person name="Kim M.K."/>
        </authorList>
    </citation>
    <scope>NUCLEOTIDE SEQUENCE [LARGE SCALE GENOMIC DNA]</scope>
    <source>
        <strain evidence="2 3">LCS9</strain>
    </source>
</reference>
<dbReference type="InterPro" id="IPR019861">
    <property type="entry name" value="PorP/SprF_Bacteroidetes"/>
</dbReference>
<accession>A0A172TPX2</accession>
<dbReference type="Proteomes" id="UP000077177">
    <property type="component" value="Chromosome"/>
</dbReference>
<dbReference type="RefSeq" id="WP_066401118.1">
    <property type="nucleotide sequence ID" value="NZ_CP011390.1"/>
</dbReference>
<dbReference type="OrthoDB" id="645599at2"/>
<evidence type="ECO:0000313" key="3">
    <source>
        <dbReference type="Proteomes" id="UP000077177"/>
    </source>
</evidence>
<organism evidence="2 3">
    <name type="scientific">Flavisolibacter tropicus</name>
    <dbReference type="NCBI Taxonomy" id="1492898"/>
    <lineage>
        <taxon>Bacteria</taxon>
        <taxon>Pseudomonadati</taxon>
        <taxon>Bacteroidota</taxon>
        <taxon>Chitinophagia</taxon>
        <taxon>Chitinophagales</taxon>
        <taxon>Chitinophagaceae</taxon>
        <taxon>Flavisolibacter</taxon>
    </lineage>
</organism>
<name>A0A172TPX2_9BACT</name>
<reference evidence="3" key="1">
    <citation type="submission" date="2015-01" db="EMBL/GenBank/DDBJ databases">
        <title>Flavisolibacter sp./LCS9/ whole genome sequencing.</title>
        <authorList>
            <person name="Kim M.K."/>
            <person name="Srinivasan S."/>
            <person name="Lee J.-J."/>
        </authorList>
    </citation>
    <scope>NUCLEOTIDE SEQUENCE [LARGE SCALE GENOMIC DNA]</scope>
    <source>
        <strain evidence="3">LCS9</strain>
    </source>
</reference>
<dbReference type="Pfam" id="PF11751">
    <property type="entry name" value="PorP_SprF"/>
    <property type="match status" value="1"/>
</dbReference>
<keyword evidence="1" id="KW-0732">Signal</keyword>
<evidence type="ECO:0000256" key="1">
    <source>
        <dbReference type="SAM" id="SignalP"/>
    </source>
</evidence>
<dbReference type="STRING" id="1492898.SY85_00040"/>
<evidence type="ECO:0000313" key="2">
    <source>
        <dbReference type="EMBL" id="ANE49129.1"/>
    </source>
</evidence>
<dbReference type="KEGG" id="fla:SY85_00040"/>
<dbReference type="AlphaFoldDB" id="A0A172TPX2"/>
<feature type="signal peptide" evidence="1">
    <location>
        <begin position="1"/>
        <end position="22"/>
    </location>
</feature>
<sequence>MKNVICAAVFTFSLLTITGSYGQDPSFSQFYSSPLNINPALTGNINADWRIISNFRTQWIGPASPYTTGTISYDRKVLQNKIPNVYEEKSTLGVGAMLMYDHAMAGIQKSTYASMNLAYSLLLSDNNSKQRLGAGFGAIYGRRYIDFDRLNFQEQFTGNGFDTNLPTGEAALSNMKPYFSVSAGITYSIRTEKSNWDIGVAGFHLNKPRQTFLQDELQNLPVRKVIHTNYETLLNESVVLNANAIYQYQYEAQYYSFGAALGYYVGASDQTILNAGLWYWSENAIVPYVGLTYKDLQFGLTYDWTISKLRHASPKPKTFELSIILRGVTNPTGVIPCPWK</sequence>
<keyword evidence="3" id="KW-1185">Reference proteome</keyword>
<dbReference type="NCBIfam" id="TIGR03519">
    <property type="entry name" value="T9SS_PorP_fam"/>
    <property type="match status" value="1"/>
</dbReference>
<evidence type="ECO:0008006" key="4">
    <source>
        <dbReference type="Google" id="ProtNLM"/>
    </source>
</evidence>
<dbReference type="EMBL" id="CP011390">
    <property type="protein sequence ID" value="ANE49129.1"/>
    <property type="molecule type" value="Genomic_DNA"/>
</dbReference>
<gene>
    <name evidence="2" type="ORF">SY85_00040</name>
</gene>
<feature type="chain" id="PRO_5008000957" description="Type IX secretion system membrane protein PorP/SprF" evidence="1">
    <location>
        <begin position="23"/>
        <end position="340"/>
    </location>
</feature>